<evidence type="ECO:0000313" key="2">
    <source>
        <dbReference type="Proteomes" id="UP001515480"/>
    </source>
</evidence>
<protein>
    <submittedName>
        <fullName evidence="1">Uncharacterized protein</fullName>
    </submittedName>
</protein>
<organism evidence="1 2">
    <name type="scientific">Prymnesium parvum</name>
    <name type="common">Toxic golden alga</name>
    <dbReference type="NCBI Taxonomy" id="97485"/>
    <lineage>
        <taxon>Eukaryota</taxon>
        <taxon>Haptista</taxon>
        <taxon>Haptophyta</taxon>
        <taxon>Prymnesiophyceae</taxon>
        <taxon>Prymnesiales</taxon>
        <taxon>Prymnesiaceae</taxon>
        <taxon>Prymnesium</taxon>
    </lineage>
</organism>
<dbReference type="AlphaFoldDB" id="A0AB34K2I2"/>
<keyword evidence="2" id="KW-1185">Reference proteome</keyword>
<gene>
    <name evidence="1" type="ORF">AB1Y20_015951</name>
</gene>
<proteinExistence type="predicted"/>
<evidence type="ECO:0000313" key="1">
    <source>
        <dbReference type="EMBL" id="KAL1527276.1"/>
    </source>
</evidence>
<name>A0AB34K2I2_PRYPA</name>
<comment type="caution">
    <text evidence="1">The sequence shown here is derived from an EMBL/GenBank/DDBJ whole genome shotgun (WGS) entry which is preliminary data.</text>
</comment>
<reference evidence="1 2" key="1">
    <citation type="journal article" date="2024" name="Science">
        <title>Giant polyketide synthase enzymes in the biosynthesis of giant marine polyether toxins.</title>
        <authorList>
            <person name="Fallon T.R."/>
            <person name="Shende V.V."/>
            <person name="Wierzbicki I.H."/>
            <person name="Pendleton A.L."/>
            <person name="Watervoot N.F."/>
            <person name="Auber R.P."/>
            <person name="Gonzalez D.J."/>
            <person name="Wisecaver J.H."/>
            <person name="Moore B.S."/>
        </authorList>
    </citation>
    <scope>NUCLEOTIDE SEQUENCE [LARGE SCALE GENOMIC DNA]</scope>
    <source>
        <strain evidence="1 2">12B1</strain>
    </source>
</reference>
<accession>A0AB34K2I2</accession>
<dbReference type="Proteomes" id="UP001515480">
    <property type="component" value="Unassembled WGS sequence"/>
</dbReference>
<dbReference type="EMBL" id="JBGBPQ010000003">
    <property type="protein sequence ID" value="KAL1527276.1"/>
    <property type="molecule type" value="Genomic_DNA"/>
</dbReference>
<sequence length="523" mass="54622">MAGGPVAGWGLELPYSLVCRGGAACDGEAPPASPPLAVHVVLAARERPVAPVLRSLAAEFPRHRLANVTFWLYHKGSMGPAELARLRAIASEGGAALHAELGMANVGRAEHSCARHIASNYARLADLTLFVKDTAAYHAHLGIGLRVLAFSRRLPAATEFWCGRPPTLVHPSFNLSSYASETCWRYGRCYANESFARAAVRPFGAWLAAHAIRPRGRNGSASACYGGFFAASRAAITSSPRALYAALEAELSLVDSHEAGHYLERAWPSLFHLRHHPRAKFVKVAVATAACGGLPPPPAAALRWLRATPAEGRRISTEAQTTIPLGLYPGDVCDEVAGECTHDAVKAAEEHKAYGRGAGTRLQFLLFSDGDGARGVNASAAGGWSHARLPAAACLPSQLMLRPYTYAALSDFDYVAVVPLDKAGAVPLRALLATVTHALSSFAGPAVAIAATRAAGGVDFPSVAAVVSRTSRKARAFGELWHALASARKGAAAPAGRARGALAAAVQASGHVVQVGAVAPPPQ</sequence>